<name>A0A1W0DAY2_9NEIS</name>
<keyword evidence="5" id="KW-0378">Hydrolase</keyword>
<keyword evidence="10" id="KW-0732">Signal</keyword>
<feature type="active site" description="Proton donor/acceptor" evidence="9">
    <location>
        <position position="175"/>
    </location>
</feature>
<evidence type="ECO:0000256" key="3">
    <source>
        <dbReference type="ARBA" id="ARBA00022676"/>
    </source>
</evidence>
<dbReference type="GO" id="GO:0018104">
    <property type="term" value="P:peptidoglycan-protein cross-linking"/>
    <property type="evidence" value="ECO:0007669"/>
    <property type="project" value="TreeGrafter"/>
</dbReference>
<dbReference type="GO" id="GO:0008360">
    <property type="term" value="P:regulation of cell shape"/>
    <property type="evidence" value="ECO:0007669"/>
    <property type="project" value="UniProtKB-UniRule"/>
</dbReference>
<reference evidence="12 13" key="1">
    <citation type="submission" date="2017-02" db="EMBL/GenBank/DDBJ databases">
        <title>Chromobacterium haemolyticum H5244.</title>
        <authorList>
            <person name="Gulvik C.A."/>
        </authorList>
    </citation>
    <scope>NUCLEOTIDE SEQUENCE [LARGE SCALE GENOMIC DNA]</scope>
    <source>
        <strain evidence="12 13">H5244</strain>
    </source>
</reference>
<feature type="domain" description="L,D-TPase catalytic" evidence="11">
    <location>
        <begin position="58"/>
        <end position="215"/>
    </location>
</feature>
<keyword evidence="6 9" id="KW-0133">Cell shape</keyword>
<proteinExistence type="inferred from homology"/>
<evidence type="ECO:0000256" key="4">
    <source>
        <dbReference type="ARBA" id="ARBA00022679"/>
    </source>
</evidence>
<dbReference type="PROSITE" id="PS52029">
    <property type="entry name" value="LD_TPASE"/>
    <property type="match status" value="1"/>
</dbReference>
<keyword evidence="3" id="KW-0328">Glycosyltransferase</keyword>
<evidence type="ECO:0000313" key="13">
    <source>
        <dbReference type="Proteomes" id="UP000192721"/>
    </source>
</evidence>
<dbReference type="Gene3D" id="2.40.440.10">
    <property type="entry name" value="L,D-transpeptidase catalytic domain-like"/>
    <property type="match status" value="1"/>
</dbReference>
<dbReference type="EMBL" id="MUKV01000001">
    <property type="protein sequence ID" value="OQS44147.1"/>
    <property type="molecule type" value="Genomic_DNA"/>
</dbReference>
<dbReference type="PANTHER" id="PTHR30582:SF24">
    <property type="entry name" value="L,D-TRANSPEPTIDASE ERFK_SRFK-RELATED"/>
    <property type="match status" value="1"/>
</dbReference>
<gene>
    <name evidence="12" type="ORF">B0T45_00655</name>
</gene>
<dbReference type="CDD" id="cd16913">
    <property type="entry name" value="YkuD_like"/>
    <property type="match status" value="1"/>
</dbReference>
<dbReference type="GO" id="GO:0005576">
    <property type="term" value="C:extracellular region"/>
    <property type="evidence" value="ECO:0007669"/>
    <property type="project" value="TreeGrafter"/>
</dbReference>
<sequence length="218" mass="23960">MLRLMLVLSLSASAFAAGMEDDASLTVDPLAAAAFAAGQQSAAPLLDTRPNPRHYGAPWILVGVRSQTLRHYDGWGLLQREYQVSTARNGVGEASGSYQTPRGWHRVCERIGAGVEANTIIFRRKVTPWKYTPELHAQYPTKDWILTRILWLCGEEPGKNQGGEVDSYNRAIYIHGAGDHVPWGTPSSLGCVRMKNPDVIELFDATDNGIDVLIDENA</sequence>
<evidence type="ECO:0000256" key="8">
    <source>
        <dbReference type="ARBA" id="ARBA00023316"/>
    </source>
</evidence>
<dbReference type="InterPro" id="IPR038063">
    <property type="entry name" value="Transpep_catalytic_dom"/>
</dbReference>
<dbReference type="InterPro" id="IPR005490">
    <property type="entry name" value="LD_TPept_cat_dom"/>
</dbReference>
<evidence type="ECO:0000313" key="12">
    <source>
        <dbReference type="EMBL" id="OQS44147.1"/>
    </source>
</evidence>
<accession>A0A1W0DAY2</accession>
<evidence type="ECO:0000256" key="5">
    <source>
        <dbReference type="ARBA" id="ARBA00022801"/>
    </source>
</evidence>
<keyword evidence="7 9" id="KW-0573">Peptidoglycan synthesis</keyword>
<protein>
    <submittedName>
        <fullName evidence="12">L,D-transpeptidase</fullName>
    </submittedName>
</protein>
<feature type="active site" description="Nucleophile" evidence="9">
    <location>
        <position position="191"/>
    </location>
</feature>
<dbReference type="GO" id="GO:0071555">
    <property type="term" value="P:cell wall organization"/>
    <property type="evidence" value="ECO:0007669"/>
    <property type="project" value="UniProtKB-UniRule"/>
</dbReference>
<feature type="signal peptide" evidence="10">
    <location>
        <begin position="1"/>
        <end position="16"/>
    </location>
</feature>
<dbReference type="RefSeq" id="WP_043632614.1">
    <property type="nucleotide sequence ID" value="NZ_CP109905.1"/>
</dbReference>
<feature type="chain" id="PRO_5010701497" evidence="10">
    <location>
        <begin position="17"/>
        <end position="218"/>
    </location>
</feature>
<evidence type="ECO:0000256" key="9">
    <source>
        <dbReference type="PROSITE-ProRule" id="PRU01373"/>
    </source>
</evidence>
<dbReference type="GO" id="GO:0071972">
    <property type="term" value="F:peptidoglycan L,D-transpeptidase activity"/>
    <property type="evidence" value="ECO:0007669"/>
    <property type="project" value="TreeGrafter"/>
</dbReference>
<evidence type="ECO:0000256" key="2">
    <source>
        <dbReference type="ARBA" id="ARBA00005992"/>
    </source>
</evidence>
<dbReference type="InterPro" id="IPR050979">
    <property type="entry name" value="LD-transpeptidase"/>
</dbReference>
<evidence type="ECO:0000256" key="1">
    <source>
        <dbReference type="ARBA" id="ARBA00004752"/>
    </source>
</evidence>
<keyword evidence="4" id="KW-0808">Transferase</keyword>
<evidence type="ECO:0000259" key="11">
    <source>
        <dbReference type="PROSITE" id="PS52029"/>
    </source>
</evidence>
<evidence type="ECO:0000256" key="7">
    <source>
        <dbReference type="ARBA" id="ARBA00022984"/>
    </source>
</evidence>
<dbReference type="UniPathway" id="UPA00219"/>
<evidence type="ECO:0000256" key="10">
    <source>
        <dbReference type="SAM" id="SignalP"/>
    </source>
</evidence>
<comment type="similarity">
    <text evidence="2">Belongs to the YkuD family.</text>
</comment>
<keyword evidence="8 9" id="KW-0961">Cell wall biogenesis/degradation</keyword>
<organism evidence="12 13">
    <name type="scientific">Chromobacterium haemolyticum</name>
    <dbReference type="NCBI Taxonomy" id="394935"/>
    <lineage>
        <taxon>Bacteria</taxon>
        <taxon>Pseudomonadati</taxon>
        <taxon>Pseudomonadota</taxon>
        <taxon>Betaproteobacteria</taxon>
        <taxon>Neisseriales</taxon>
        <taxon>Chromobacteriaceae</taxon>
        <taxon>Chromobacterium</taxon>
    </lineage>
</organism>
<dbReference type="GO" id="GO:0016757">
    <property type="term" value="F:glycosyltransferase activity"/>
    <property type="evidence" value="ECO:0007669"/>
    <property type="project" value="UniProtKB-KW"/>
</dbReference>
<dbReference type="SUPFAM" id="SSF141523">
    <property type="entry name" value="L,D-transpeptidase catalytic domain-like"/>
    <property type="match status" value="1"/>
</dbReference>
<dbReference type="Pfam" id="PF03734">
    <property type="entry name" value="YkuD"/>
    <property type="match status" value="1"/>
</dbReference>
<dbReference type="Proteomes" id="UP000192721">
    <property type="component" value="Unassembled WGS sequence"/>
</dbReference>
<comment type="caution">
    <text evidence="12">The sequence shown here is derived from an EMBL/GenBank/DDBJ whole genome shotgun (WGS) entry which is preliminary data.</text>
</comment>
<dbReference type="AlphaFoldDB" id="A0A1W0DAY2"/>
<evidence type="ECO:0000256" key="6">
    <source>
        <dbReference type="ARBA" id="ARBA00022960"/>
    </source>
</evidence>
<comment type="pathway">
    <text evidence="1 9">Cell wall biogenesis; peptidoglycan biosynthesis.</text>
</comment>
<dbReference type="PANTHER" id="PTHR30582">
    <property type="entry name" value="L,D-TRANSPEPTIDASE"/>
    <property type="match status" value="1"/>
</dbReference>